<dbReference type="EMBL" id="CP039393">
    <property type="protein sequence ID" value="QCD34937.1"/>
    <property type="molecule type" value="Genomic_DNA"/>
</dbReference>
<gene>
    <name evidence="1" type="ORF">E7746_03095</name>
</gene>
<dbReference type="KEGG" id="mgod:E7746_03095"/>
<keyword evidence="2" id="KW-1185">Reference proteome</keyword>
<evidence type="ECO:0000313" key="2">
    <source>
        <dbReference type="Proteomes" id="UP000297031"/>
    </source>
</evidence>
<name>A0A4V1D1E6_9BACT</name>
<proteinExistence type="predicted"/>
<sequence>MSESFRPQLSSDSRFNSAEELRRNMIHYDIKDFDSLPKETRDKDNGFSRNIPMMLKALRYFDLKQYSCEKGTDSGEDDKK</sequence>
<accession>A0A4V1D1E6</accession>
<dbReference type="RefSeq" id="WP_136409798.1">
    <property type="nucleotide sequence ID" value="NZ_CP039393.1"/>
</dbReference>
<reference evidence="1 2" key="1">
    <citation type="submission" date="2019-02" db="EMBL/GenBank/DDBJ databases">
        <title>Isolation and identification of novel species under the genus Muribaculum.</title>
        <authorList>
            <person name="Miyake S."/>
            <person name="Ding Y."/>
            <person name="Low A."/>
            <person name="Soh M."/>
            <person name="Seedorf H."/>
        </authorList>
    </citation>
    <scope>NUCLEOTIDE SEQUENCE [LARGE SCALE GENOMIC DNA]</scope>
    <source>
        <strain evidence="1 2">TLL-A4</strain>
    </source>
</reference>
<dbReference type="Proteomes" id="UP000297031">
    <property type="component" value="Chromosome"/>
</dbReference>
<organism evidence="1 2">
    <name type="scientific">Muribaculum gordoncarteri</name>
    <dbReference type="NCBI Taxonomy" id="2530390"/>
    <lineage>
        <taxon>Bacteria</taxon>
        <taxon>Pseudomonadati</taxon>
        <taxon>Bacteroidota</taxon>
        <taxon>Bacteroidia</taxon>
        <taxon>Bacteroidales</taxon>
        <taxon>Muribaculaceae</taxon>
        <taxon>Muribaculum</taxon>
    </lineage>
</organism>
<protein>
    <submittedName>
        <fullName evidence="1">Uncharacterized protein</fullName>
    </submittedName>
</protein>
<dbReference type="AlphaFoldDB" id="A0A4V1D1E6"/>
<evidence type="ECO:0000313" key="1">
    <source>
        <dbReference type="EMBL" id="QCD34937.1"/>
    </source>
</evidence>